<feature type="compositionally biased region" description="Basic and acidic residues" evidence="1">
    <location>
        <begin position="88"/>
        <end position="99"/>
    </location>
</feature>
<evidence type="ECO:0000313" key="2">
    <source>
        <dbReference type="EMBL" id="KAG9394915.1"/>
    </source>
</evidence>
<proteinExistence type="predicted"/>
<dbReference type="AlphaFoldDB" id="A0A8J6EAM6"/>
<gene>
    <name evidence="2" type="ORF">J8273_0123</name>
</gene>
<feature type="region of interest" description="Disordered" evidence="1">
    <location>
        <begin position="1"/>
        <end position="27"/>
    </location>
</feature>
<organism evidence="2 3">
    <name type="scientific">Carpediemonas membranifera</name>
    <dbReference type="NCBI Taxonomy" id="201153"/>
    <lineage>
        <taxon>Eukaryota</taxon>
        <taxon>Metamonada</taxon>
        <taxon>Carpediemonas-like organisms</taxon>
        <taxon>Carpediemonas</taxon>
    </lineage>
</organism>
<accession>A0A8J6EAM6</accession>
<evidence type="ECO:0000256" key="1">
    <source>
        <dbReference type="SAM" id="MobiDB-lite"/>
    </source>
</evidence>
<reference evidence="2" key="1">
    <citation type="submission" date="2021-05" db="EMBL/GenBank/DDBJ databases">
        <title>A free-living protist that lacks canonical eukaryotic 1 DNA replication and segregation systems.</title>
        <authorList>
            <person name="Salas-Leiva D.E."/>
            <person name="Tromer E.C."/>
            <person name="Curtis B.A."/>
            <person name="Jerlstrom-Hultqvist J."/>
            <person name="Kolisko M."/>
            <person name="Yi Z."/>
            <person name="Salas-Leiva J.S."/>
            <person name="Gallot-Lavallee L."/>
            <person name="Kops G.J.P.L."/>
            <person name="Archibald J.M."/>
            <person name="Simpson A.G.B."/>
            <person name="Roger A.J."/>
        </authorList>
    </citation>
    <scope>NUCLEOTIDE SEQUENCE</scope>
    <source>
        <strain evidence="2">BICM</strain>
    </source>
</reference>
<name>A0A8J6EAM6_9EUKA</name>
<evidence type="ECO:0000313" key="3">
    <source>
        <dbReference type="Proteomes" id="UP000717585"/>
    </source>
</evidence>
<feature type="compositionally biased region" description="Basic and acidic residues" evidence="1">
    <location>
        <begin position="113"/>
        <end position="132"/>
    </location>
</feature>
<dbReference type="Proteomes" id="UP000717585">
    <property type="component" value="Unassembled WGS sequence"/>
</dbReference>
<keyword evidence="3" id="KW-1185">Reference proteome</keyword>
<sequence>MARNRGEKDSRKVAPEKSKITKKPVPVAFAEEQRVISVKLATPVVEQPKREPRKPVQQVKNTNARSNQRSTAAKKEQPKQVTPKSRTPKADKKKAVEKQKGKKASVKLAPAILKRDKAPKEKKERRDRKDHPVLAPDAIDAMLKNYMSQDN</sequence>
<feature type="compositionally biased region" description="Polar residues" evidence="1">
    <location>
        <begin position="58"/>
        <end position="71"/>
    </location>
</feature>
<comment type="caution">
    <text evidence="2">The sequence shown here is derived from an EMBL/GenBank/DDBJ whole genome shotgun (WGS) entry which is preliminary data.</text>
</comment>
<protein>
    <submittedName>
        <fullName evidence="2">Uncharacterized protein</fullName>
    </submittedName>
</protein>
<dbReference type="EMBL" id="JAHDYR010000012">
    <property type="protein sequence ID" value="KAG9394915.1"/>
    <property type="molecule type" value="Genomic_DNA"/>
</dbReference>
<feature type="region of interest" description="Disordered" evidence="1">
    <location>
        <begin position="39"/>
        <end position="151"/>
    </location>
</feature>
<feature type="compositionally biased region" description="Basic and acidic residues" evidence="1">
    <location>
        <begin position="1"/>
        <end position="19"/>
    </location>
</feature>